<keyword evidence="2" id="KW-1185">Reference proteome</keyword>
<dbReference type="EMBL" id="CAJVPT010008640">
    <property type="protein sequence ID" value="CAG8554003.1"/>
    <property type="molecule type" value="Genomic_DNA"/>
</dbReference>
<gene>
    <name evidence="1" type="ORF">ACOLOM_LOCUS4967</name>
</gene>
<evidence type="ECO:0000313" key="2">
    <source>
        <dbReference type="Proteomes" id="UP000789525"/>
    </source>
</evidence>
<sequence>MEHLPSSSQKRPLPEDSPLSSPETSLPLSDHQTKRLRRTLPPISATLPQQTSTSFSNSFQLPIPPTLLDSNPSGLSLPPISATDSPVMPIPSPRSLSGQPHHELPPIDSLGPLPPIQRLTSGYNTMSISSILSNGDHDPFIKKLDMNIKEMGVGNSTNALNWSHNPLDFHAHSSSTINIDHPASGSESNEYKVEVANGVTRESNNIDEDADEQENSGDDNALDPNNDCRSDNDESENGDDEIEEFSLNRSLLEGLNLQRETHLIVKNDDTLNMEGREERHLGHLIYNPKEILPPLEFHENGLLEVWIPSKYLTWENMKVRNRFLWGTDVYTDDSDIVAVLIHTGLYNPPPPKSKWSSNQPDHDLCVTIRVLPKLVQYTATIRNKYQSRSWGNHHGVSYKIEKVGEMKNGEAVGRSVGKGRKERLRKFHQMRKRAFEDAEYSQNDESILVFNNEGDPCFKYNPLMMANDEEIKKSLRKEVMYLENDDERYEISYDEASDKYRFAIVLSTTHLGHSAMLKDHEDKNANLPCFPLTESQLEGVFRDDLDFHEMAWNIVGVIVADKTNPLHSLLCISKR</sequence>
<accession>A0ACA9LWF3</accession>
<comment type="caution">
    <text evidence="1">The sequence shown here is derived from an EMBL/GenBank/DDBJ whole genome shotgun (WGS) entry which is preliminary data.</text>
</comment>
<name>A0ACA9LWF3_9GLOM</name>
<organism evidence="1 2">
    <name type="scientific">Acaulospora colombiana</name>
    <dbReference type="NCBI Taxonomy" id="27376"/>
    <lineage>
        <taxon>Eukaryota</taxon>
        <taxon>Fungi</taxon>
        <taxon>Fungi incertae sedis</taxon>
        <taxon>Mucoromycota</taxon>
        <taxon>Glomeromycotina</taxon>
        <taxon>Glomeromycetes</taxon>
        <taxon>Diversisporales</taxon>
        <taxon>Acaulosporaceae</taxon>
        <taxon>Acaulospora</taxon>
    </lineage>
</organism>
<feature type="non-terminal residue" evidence="1">
    <location>
        <position position="575"/>
    </location>
</feature>
<dbReference type="Proteomes" id="UP000789525">
    <property type="component" value="Unassembled WGS sequence"/>
</dbReference>
<protein>
    <submittedName>
        <fullName evidence="1">7750_t:CDS:1</fullName>
    </submittedName>
</protein>
<reference evidence="1" key="1">
    <citation type="submission" date="2021-06" db="EMBL/GenBank/DDBJ databases">
        <authorList>
            <person name="Kallberg Y."/>
            <person name="Tangrot J."/>
            <person name="Rosling A."/>
        </authorList>
    </citation>
    <scope>NUCLEOTIDE SEQUENCE</scope>
    <source>
        <strain evidence="1">CL356</strain>
    </source>
</reference>
<evidence type="ECO:0000313" key="1">
    <source>
        <dbReference type="EMBL" id="CAG8554003.1"/>
    </source>
</evidence>
<proteinExistence type="predicted"/>